<accession>A0A9W7F2F0</accession>
<feature type="region of interest" description="Disordered" evidence="1">
    <location>
        <begin position="156"/>
        <end position="192"/>
    </location>
</feature>
<dbReference type="Pfam" id="PF01423">
    <property type="entry name" value="LSM"/>
    <property type="match status" value="1"/>
</dbReference>
<dbReference type="AlphaFoldDB" id="A0A9W7F2F0"/>
<dbReference type="Proteomes" id="UP001165122">
    <property type="component" value="Unassembled WGS sequence"/>
</dbReference>
<dbReference type="InterPro" id="IPR039267">
    <property type="entry name" value="Lsm11"/>
</dbReference>
<dbReference type="InterPro" id="IPR047575">
    <property type="entry name" value="Sm"/>
</dbReference>
<sequence length="306" mass="34430">MEANLSKSSLKERLGAYYELVAPHLLENEATWASRFEEIYEKFGGSIPSEKKLQAKLAKKYGNDVKLPITTSAYLLPPKAKKHKLSPVPKPTLTPEEEKALLQSSTKNIDFTSASFDAYTALHSEETAPDLFLSSTEILDNIDKFRRLLDPSDPFYITPPAISPPSPPSSSSSSSTTTTTTATQNKNKNKEDQPLIALAQSLKDAPLGLLSRCMASRSKVTVMVRYVNCIRGTVVGFVDGFDKHYNMILSHAVEFYYPRSVDDNVSTQVEVERRRRNSRYKSRKFKQLIIRGDNVVTVQIYRNKNR</sequence>
<feature type="compositionally biased region" description="Low complexity" evidence="1">
    <location>
        <begin position="169"/>
        <end position="183"/>
    </location>
</feature>
<dbReference type="GO" id="GO:0006398">
    <property type="term" value="P:mRNA 3'-end processing by stem-loop binding and cleavage"/>
    <property type="evidence" value="ECO:0007669"/>
    <property type="project" value="TreeGrafter"/>
</dbReference>
<name>A0A9W7F2F0_9STRA</name>
<dbReference type="GO" id="GO:0071209">
    <property type="term" value="F:U7 snRNA binding"/>
    <property type="evidence" value="ECO:0007669"/>
    <property type="project" value="InterPro"/>
</dbReference>
<organism evidence="3 4">
    <name type="scientific">Triparma laevis f. longispina</name>
    <dbReference type="NCBI Taxonomy" id="1714387"/>
    <lineage>
        <taxon>Eukaryota</taxon>
        <taxon>Sar</taxon>
        <taxon>Stramenopiles</taxon>
        <taxon>Ochrophyta</taxon>
        <taxon>Bolidophyceae</taxon>
        <taxon>Parmales</taxon>
        <taxon>Triparmaceae</taxon>
        <taxon>Triparma</taxon>
    </lineage>
</organism>
<evidence type="ECO:0000313" key="4">
    <source>
        <dbReference type="Proteomes" id="UP001165122"/>
    </source>
</evidence>
<evidence type="ECO:0000313" key="3">
    <source>
        <dbReference type="EMBL" id="GMI00654.1"/>
    </source>
</evidence>
<dbReference type="InterPro" id="IPR001163">
    <property type="entry name" value="Sm_dom_euk/arc"/>
</dbReference>
<keyword evidence="4" id="KW-1185">Reference proteome</keyword>
<dbReference type="PROSITE" id="PS52002">
    <property type="entry name" value="SM"/>
    <property type="match status" value="1"/>
</dbReference>
<dbReference type="PANTHER" id="PTHR21415">
    <property type="entry name" value="U7 SNRNA-ASSOCIATED SM-LIKE PROTEIN LSM11"/>
    <property type="match status" value="1"/>
</dbReference>
<reference evidence="4" key="1">
    <citation type="journal article" date="2023" name="Commun. Biol.">
        <title>Genome analysis of Parmales, the sister group of diatoms, reveals the evolutionary specialization of diatoms from phago-mixotrophs to photoautotrophs.</title>
        <authorList>
            <person name="Ban H."/>
            <person name="Sato S."/>
            <person name="Yoshikawa S."/>
            <person name="Yamada K."/>
            <person name="Nakamura Y."/>
            <person name="Ichinomiya M."/>
            <person name="Sato N."/>
            <person name="Blanc-Mathieu R."/>
            <person name="Endo H."/>
            <person name="Kuwata A."/>
            <person name="Ogata H."/>
        </authorList>
    </citation>
    <scope>NUCLEOTIDE SEQUENCE [LARGE SCALE GENOMIC DNA]</scope>
    <source>
        <strain evidence="4">NIES 3700</strain>
    </source>
</reference>
<comment type="caution">
    <text evidence="3">The sequence shown here is derived from an EMBL/GenBank/DDBJ whole genome shotgun (WGS) entry which is preliminary data.</text>
</comment>
<dbReference type="OrthoDB" id="437526at2759"/>
<dbReference type="PANTHER" id="PTHR21415:SF1">
    <property type="entry name" value="U7 SNRNA-ASSOCIATED SM-LIKE PROTEIN LSM11"/>
    <property type="match status" value="1"/>
</dbReference>
<dbReference type="SUPFAM" id="SSF50182">
    <property type="entry name" value="Sm-like ribonucleoproteins"/>
    <property type="match status" value="1"/>
</dbReference>
<evidence type="ECO:0000259" key="2">
    <source>
        <dbReference type="PROSITE" id="PS52002"/>
    </source>
</evidence>
<evidence type="ECO:0000256" key="1">
    <source>
        <dbReference type="SAM" id="MobiDB-lite"/>
    </source>
</evidence>
<protein>
    <recommendedName>
        <fullName evidence="2">Sm domain-containing protein</fullName>
    </recommendedName>
</protein>
<feature type="domain" description="Sm" evidence="2">
    <location>
        <begin position="207"/>
        <end position="304"/>
    </location>
</feature>
<proteinExistence type="predicted"/>
<dbReference type="InterPro" id="IPR010920">
    <property type="entry name" value="LSM_dom_sf"/>
</dbReference>
<dbReference type="SMART" id="SM00651">
    <property type="entry name" value="Sm"/>
    <property type="match status" value="1"/>
</dbReference>
<dbReference type="EMBL" id="BRXW01000025">
    <property type="protein sequence ID" value="GMI00654.1"/>
    <property type="molecule type" value="Genomic_DNA"/>
</dbReference>
<dbReference type="GO" id="GO:0005683">
    <property type="term" value="C:U7 snRNP"/>
    <property type="evidence" value="ECO:0007669"/>
    <property type="project" value="TreeGrafter"/>
</dbReference>
<gene>
    <name evidence="3" type="ORF">TrLO_g8490</name>
</gene>
<dbReference type="Gene3D" id="2.30.30.100">
    <property type="match status" value="1"/>
</dbReference>